<keyword evidence="3" id="KW-0964">Secreted</keyword>
<evidence type="ECO:0000256" key="8">
    <source>
        <dbReference type="SAM" id="MobiDB-lite"/>
    </source>
</evidence>
<gene>
    <name evidence="12" type="ORF">G4Z16_28595</name>
</gene>
<keyword evidence="9" id="KW-0472">Membrane</keyword>
<keyword evidence="9" id="KW-1133">Transmembrane helix</keyword>
<feature type="region of interest" description="Disordered" evidence="8">
    <location>
        <begin position="130"/>
        <end position="198"/>
    </location>
</feature>
<evidence type="ECO:0000256" key="1">
    <source>
        <dbReference type="ARBA" id="ARBA00004191"/>
    </source>
</evidence>
<evidence type="ECO:0000256" key="9">
    <source>
        <dbReference type="SAM" id="Phobius"/>
    </source>
</evidence>
<dbReference type="InterPro" id="IPR005528">
    <property type="entry name" value="ChpA-H"/>
</dbReference>
<dbReference type="RefSeq" id="WP_197353484.1">
    <property type="nucleotide sequence ID" value="NZ_CP048882.1"/>
</dbReference>
<keyword evidence="6 7" id="KW-0034">Amyloid</keyword>
<keyword evidence="13" id="KW-1185">Reference proteome</keyword>
<reference evidence="13" key="1">
    <citation type="submission" date="2020-02" db="EMBL/GenBank/DDBJ databases">
        <title>Streptomyces sp. ASO4wet.</title>
        <authorList>
            <person name="Risdian C."/>
            <person name="Landwehr W."/>
            <person name="Schupp P."/>
            <person name="Wink J."/>
        </authorList>
    </citation>
    <scope>NUCLEOTIDE SEQUENCE [LARGE SCALE GENOMIC DNA]</scope>
    <source>
        <strain evidence="13">ASO4wet</strain>
    </source>
</reference>
<keyword evidence="5" id="KW-0130">Cell adhesion</keyword>
<feature type="compositionally biased region" description="Gly residues" evidence="8">
    <location>
        <begin position="158"/>
        <end position="179"/>
    </location>
</feature>
<feature type="transmembrane region" description="Helical" evidence="9">
    <location>
        <begin position="204"/>
        <end position="223"/>
    </location>
</feature>
<keyword evidence="4 10" id="KW-0732">Signal</keyword>
<feature type="domain" description="Chaplin" evidence="11">
    <location>
        <begin position="93"/>
        <end position="133"/>
    </location>
</feature>
<keyword evidence="2" id="KW-0134">Cell wall</keyword>
<evidence type="ECO:0000256" key="4">
    <source>
        <dbReference type="ARBA" id="ARBA00022729"/>
    </source>
</evidence>
<evidence type="ECO:0000256" key="7">
    <source>
        <dbReference type="PROSITE-ProRule" id="PRU01232"/>
    </source>
</evidence>
<evidence type="ECO:0000256" key="10">
    <source>
        <dbReference type="SAM" id="SignalP"/>
    </source>
</evidence>
<keyword evidence="9" id="KW-0812">Transmembrane</keyword>
<dbReference type="AlphaFoldDB" id="A0A7T1WUI9"/>
<sequence length="232" mass="22238">MRQVTRKGLITVAAAGGVLATFSGGTAFADSAVQGNAGNSPGAVSGNNVQAPVNVPVNVCGNTVSVIGALNPASGTSCGDSGSTRVSGSSGRSQGIGSGNNIQAPVDVPVNVCGNGISAISALSYASADCGGASDTTPPGDDEPENPGDPGPDNPGDDGPGNPGDDGPGNPGDGSGGSDGVDQTSDVRTQSEPGELAHTGAGEMVGIGLPVSAGLLVGGFVLYRRAARLARR</sequence>
<organism evidence="12 13">
    <name type="scientific">Streptomyces bathyalis</name>
    <dbReference type="NCBI Taxonomy" id="2710756"/>
    <lineage>
        <taxon>Bacteria</taxon>
        <taxon>Bacillati</taxon>
        <taxon>Actinomycetota</taxon>
        <taxon>Actinomycetes</taxon>
        <taxon>Kitasatosporales</taxon>
        <taxon>Streptomycetaceae</taxon>
        <taxon>Streptomyces</taxon>
    </lineage>
</organism>
<evidence type="ECO:0000256" key="6">
    <source>
        <dbReference type="ARBA" id="ARBA00023087"/>
    </source>
</evidence>
<feature type="domain" description="Chaplin" evidence="11">
    <location>
        <begin position="40"/>
        <end position="80"/>
    </location>
</feature>
<evidence type="ECO:0000259" key="11">
    <source>
        <dbReference type="PROSITE" id="PS51884"/>
    </source>
</evidence>
<feature type="compositionally biased region" description="Low complexity" evidence="8">
    <location>
        <begin position="79"/>
        <end position="95"/>
    </location>
</feature>
<feature type="signal peptide" evidence="10">
    <location>
        <begin position="1"/>
        <end position="29"/>
    </location>
</feature>
<evidence type="ECO:0000313" key="13">
    <source>
        <dbReference type="Proteomes" id="UP000595046"/>
    </source>
</evidence>
<evidence type="ECO:0000313" key="12">
    <source>
        <dbReference type="EMBL" id="QPP09716.1"/>
    </source>
</evidence>
<evidence type="ECO:0000256" key="3">
    <source>
        <dbReference type="ARBA" id="ARBA00022525"/>
    </source>
</evidence>
<evidence type="ECO:0000256" key="2">
    <source>
        <dbReference type="ARBA" id="ARBA00022512"/>
    </source>
</evidence>
<proteinExistence type="predicted"/>
<feature type="region of interest" description="Disordered" evidence="8">
    <location>
        <begin position="72"/>
        <end position="104"/>
    </location>
</feature>
<comment type="subcellular location">
    <subcellularLocation>
        <location evidence="1">Secreted</location>
        <location evidence="1">Cell wall</location>
    </subcellularLocation>
</comment>
<dbReference type="PROSITE" id="PS51884">
    <property type="entry name" value="CHAPLIN"/>
    <property type="match status" value="2"/>
</dbReference>
<dbReference type="GO" id="GO:0007155">
    <property type="term" value="P:cell adhesion"/>
    <property type="evidence" value="ECO:0007669"/>
    <property type="project" value="UniProtKB-KW"/>
</dbReference>
<feature type="chain" id="PRO_5032852487" evidence="10">
    <location>
        <begin position="30"/>
        <end position="232"/>
    </location>
</feature>
<feature type="compositionally biased region" description="Polar residues" evidence="8">
    <location>
        <begin position="181"/>
        <end position="192"/>
    </location>
</feature>
<protein>
    <submittedName>
        <fullName evidence="12">DUF320 domain-containing protein</fullName>
    </submittedName>
</protein>
<accession>A0A7T1WUI9</accession>
<name>A0A7T1WUI9_9ACTN</name>
<dbReference type="Pfam" id="PF03777">
    <property type="entry name" value="ChpA-C"/>
    <property type="match status" value="2"/>
</dbReference>
<dbReference type="KEGG" id="sbat:G4Z16_28595"/>
<dbReference type="EMBL" id="CP048882">
    <property type="protein sequence ID" value="QPP09716.1"/>
    <property type="molecule type" value="Genomic_DNA"/>
</dbReference>
<dbReference type="Proteomes" id="UP000595046">
    <property type="component" value="Chromosome"/>
</dbReference>
<evidence type="ECO:0000256" key="5">
    <source>
        <dbReference type="ARBA" id="ARBA00022889"/>
    </source>
</evidence>